<proteinExistence type="predicted"/>
<organism evidence="2">
    <name type="scientific">Rhizophora mucronata</name>
    <name type="common">Asiatic mangrove</name>
    <dbReference type="NCBI Taxonomy" id="61149"/>
    <lineage>
        <taxon>Eukaryota</taxon>
        <taxon>Viridiplantae</taxon>
        <taxon>Streptophyta</taxon>
        <taxon>Embryophyta</taxon>
        <taxon>Tracheophyta</taxon>
        <taxon>Spermatophyta</taxon>
        <taxon>Magnoliopsida</taxon>
        <taxon>eudicotyledons</taxon>
        <taxon>Gunneridae</taxon>
        <taxon>Pentapetalae</taxon>
        <taxon>rosids</taxon>
        <taxon>fabids</taxon>
        <taxon>Malpighiales</taxon>
        <taxon>Rhizophoraceae</taxon>
        <taxon>Rhizophora</taxon>
    </lineage>
</organism>
<feature type="signal peptide" evidence="1">
    <location>
        <begin position="1"/>
        <end position="17"/>
    </location>
</feature>
<protein>
    <submittedName>
        <fullName evidence="2">Uncharacterized protein</fullName>
    </submittedName>
</protein>
<feature type="chain" id="PRO_5015117478" evidence="1">
    <location>
        <begin position="18"/>
        <end position="49"/>
    </location>
</feature>
<reference evidence="2" key="1">
    <citation type="submission" date="2018-02" db="EMBL/GenBank/DDBJ databases">
        <title>Rhizophora mucronata_Transcriptome.</title>
        <authorList>
            <person name="Meera S.P."/>
            <person name="Sreeshan A."/>
            <person name="Augustine A."/>
        </authorList>
    </citation>
    <scope>NUCLEOTIDE SEQUENCE</scope>
    <source>
        <tissue evidence="2">Leaf</tissue>
    </source>
</reference>
<evidence type="ECO:0000256" key="1">
    <source>
        <dbReference type="SAM" id="SignalP"/>
    </source>
</evidence>
<sequence length="49" mass="5540">MWSYSFCKHVLVACVHASSCKTVEGFRTGQEQLYSHLCHVLTCYQIGTS</sequence>
<evidence type="ECO:0000313" key="2">
    <source>
        <dbReference type="EMBL" id="MBX39235.1"/>
    </source>
</evidence>
<keyword evidence="1" id="KW-0732">Signal</keyword>
<name>A0A2P2N9R5_RHIMU</name>
<accession>A0A2P2N9R5</accession>
<dbReference type="EMBL" id="GGEC01058751">
    <property type="protein sequence ID" value="MBX39235.1"/>
    <property type="molecule type" value="Transcribed_RNA"/>
</dbReference>
<dbReference type="AlphaFoldDB" id="A0A2P2N9R5"/>